<evidence type="ECO:0000256" key="10">
    <source>
        <dbReference type="SAM" id="MobiDB-lite"/>
    </source>
</evidence>
<keyword evidence="4 11" id="KW-0732">Signal</keyword>
<dbReference type="Gene3D" id="2.40.40.10">
    <property type="entry name" value="RlpA-like domain"/>
    <property type="match status" value="1"/>
</dbReference>
<dbReference type="EC" id="3.2.1.4" evidence="3"/>
<comment type="catalytic activity">
    <reaction evidence="1">
        <text>Endohydrolysis of (1-&gt;4)-beta-D-glucosidic linkages in cellulose, lichenin and cereal beta-D-glucans.</text>
        <dbReference type="EC" id="3.2.1.4"/>
    </reaction>
</comment>
<dbReference type="InterPro" id="IPR000334">
    <property type="entry name" value="Glyco_hydro_45"/>
</dbReference>
<dbReference type="Proteomes" id="UP000316726">
    <property type="component" value="Chromosome 9"/>
</dbReference>
<keyword evidence="5 13" id="KW-0378">Hydrolase</keyword>
<dbReference type="AlphaFoldDB" id="A0A5B8MT44"/>
<dbReference type="InterPro" id="IPR052288">
    <property type="entry name" value="GH45_Enzymes"/>
</dbReference>
<keyword evidence="9" id="KW-0624">Polysaccharide degradation</keyword>
<evidence type="ECO:0000256" key="5">
    <source>
        <dbReference type="ARBA" id="ARBA00022801"/>
    </source>
</evidence>
<sequence>MPQATFGTCLVFLLLSMFSSLRRVRADVSDYGNCGGVSTHPCAEDRACADCASPNFECDRQSEWYWQCLPSDSSSSAGCTDEAADNFDPLATKDDGSCEYTIYGCTFRSAANYDPLATEDDGSCSFFTETEAEETTDSAEEETTAAIPAAEETEQPLAEADVAEEATAQPLPEESAQQPSVEAAEETPTAEEALPQALPYKACGGINLCGADEECRSCSAGFTCSKSNEWYYQCVRETGEPTLPVPSAPTPAIPEAEQEPPSASAADYEACGGSDLCGSDEECRSCSSESFTCKRTNAFYHQCVPDDSAEGDVETEAETEAEVQEPTTAEPDSAFTTSEGLGSTTRFFDGCKASCSWEGNVGKTVSGVVKSCSNKFDDEGNQIPLENPNVKSVCGGGGVEEEGGSVAYQCIDQQPFNEGKQRYGFAASNARCCECYELTFQEGDIAGETAIVQVINEGGDLGEKQFDIQIPGGGYGIFNGATGSPPNGPPLFENSVEADWGQRYGGVQSREECFNLPSSVQPGCLWRWDSLGGADNPSVTYKRVKCGLHPKLYEKSGCLLAADLV</sequence>
<dbReference type="PROSITE" id="PS51164">
    <property type="entry name" value="CBM1_2"/>
    <property type="match status" value="1"/>
</dbReference>
<evidence type="ECO:0000256" key="8">
    <source>
        <dbReference type="ARBA" id="ARBA00023295"/>
    </source>
</evidence>
<feature type="compositionally biased region" description="Acidic residues" evidence="10">
    <location>
        <begin position="309"/>
        <end position="323"/>
    </location>
</feature>
<dbReference type="PANTHER" id="PTHR39730">
    <property type="entry name" value="ENDOGLUCANASE 1"/>
    <property type="match status" value="1"/>
</dbReference>
<reference evidence="13 14" key="1">
    <citation type="submission" date="2018-07" db="EMBL/GenBank/DDBJ databases">
        <title>The complete nuclear genome of the prasinophyte Chloropicon primus (CCMP1205).</title>
        <authorList>
            <person name="Pombert J.-F."/>
            <person name="Otis C."/>
            <person name="Turmel M."/>
            <person name="Lemieux C."/>
        </authorList>
    </citation>
    <scope>NUCLEOTIDE SEQUENCE [LARGE SCALE GENOMIC DNA]</scope>
    <source>
        <strain evidence="13 14">CCMP1205</strain>
    </source>
</reference>
<keyword evidence="6" id="KW-0136">Cellulose degradation</keyword>
<evidence type="ECO:0000259" key="12">
    <source>
        <dbReference type="PROSITE" id="PS51164"/>
    </source>
</evidence>
<dbReference type="GO" id="GO:0005576">
    <property type="term" value="C:extracellular region"/>
    <property type="evidence" value="ECO:0007669"/>
    <property type="project" value="InterPro"/>
</dbReference>
<evidence type="ECO:0000256" key="11">
    <source>
        <dbReference type="SAM" id="SignalP"/>
    </source>
</evidence>
<dbReference type="PANTHER" id="PTHR39730:SF1">
    <property type="entry name" value="ENDOGLUCANASE 1"/>
    <property type="match status" value="1"/>
</dbReference>
<dbReference type="Pfam" id="PF02015">
    <property type="entry name" value="Glyco_hydro_45"/>
    <property type="match status" value="1"/>
</dbReference>
<evidence type="ECO:0000313" key="14">
    <source>
        <dbReference type="Proteomes" id="UP000316726"/>
    </source>
</evidence>
<evidence type="ECO:0000256" key="2">
    <source>
        <dbReference type="ARBA" id="ARBA00007793"/>
    </source>
</evidence>
<dbReference type="GO" id="GO:0030245">
    <property type="term" value="P:cellulose catabolic process"/>
    <property type="evidence" value="ECO:0007669"/>
    <property type="project" value="UniProtKB-KW"/>
</dbReference>
<comment type="similarity">
    <text evidence="2">Belongs to the glycosyl hydrolase 45 (cellulase K) family.</text>
</comment>
<dbReference type="InterPro" id="IPR000254">
    <property type="entry name" value="CBD"/>
</dbReference>
<keyword evidence="14" id="KW-1185">Reference proteome</keyword>
<dbReference type="SUPFAM" id="SSF50685">
    <property type="entry name" value="Barwin-like endoglucanases"/>
    <property type="match status" value="1"/>
</dbReference>
<evidence type="ECO:0000256" key="7">
    <source>
        <dbReference type="ARBA" id="ARBA00023277"/>
    </source>
</evidence>
<dbReference type="STRING" id="1764295.A0A5B8MT44"/>
<name>A0A5B8MT44_9CHLO</name>
<evidence type="ECO:0000256" key="3">
    <source>
        <dbReference type="ARBA" id="ARBA00012601"/>
    </source>
</evidence>
<keyword evidence="7" id="KW-0119">Carbohydrate metabolism</keyword>
<evidence type="ECO:0000313" key="13">
    <source>
        <dbReference type="EMBL" id="QDZ22954.1"/>
    </source>
</evidence>
<evidence type="ECO:0000256" key="4">
    <source>
        <dbReference type="ARBA" id="ARBA00022729"/>
    </source>
</evidence>
<feature type="region of interest" description="Disordered" evidence="10">
    <location>
        <begin position="150"/>
        <end position="193"/>
    </location>
</feature>
<protein>
    <recommendedName>
        <fullName evidence="3">cellulase</fullName>
        <ecNumber evidence="3">3.2.1.4</ecNumber>
    </recommendedName>
</protein>
<dbReference type="EMBL" id="CP031042">
    <property type="protein sequence ID" value="QDZ22954.1"/>
    <property type="molecule type" value="Genomic_DNA"/>
</dbReference>
<evidence type="ECO:0000256" key="9">
    <source>
        <dbReference type="ARBA" id="ARBA00023326"/>
    </source>
</evidence>
<dbReference type="SMART" id="SM00236">
    <property type="entry name" value="fCBD"/>
    <property type="match status" value="3"/>
</dbReference>
<dbReference type="GO" id="GO:0030248">
    <property type="term" value="F:cellulose binding"/>
    <property type="evidence" value="ECO:0007669"/>
    <property type="project" value="InterPro"/>
</dbReference>
<feature type="domain" description="CBM1" evidence="12">
    <location>
        <begin position="195"/>
        <end position="235"/>
    </location>
</feature>
<feature type="signal peptide" evidence="11">
    <location>
        <begin position="1"/>
        <end position="26"/>
    </location>
</feature>
<feature type="region of interest" description="Disordered" evidence="10">
    <location>
        <begin position="309"/>
        <end position="341"/>
    </location>
</feature>
<evidence type="ECO:0000256" key="1">
    <source>
        <dbReference type="ARBA" id="ARBA00000966"/>
    </source>
</evidence>
<gene>
    <name evidence="13" type="ORF">A3770_09p54720</name>
</gene>
<accession>A0A5B8MT44</accession>
<evidence type="ECO:0000256" key="6">
    <source>
        <dbReference type="ARBA" id="ARBA00023001"/>
    </source>
</evidence>
<dbReference type="GO" id="GO:0008810">
    <property type="term" value="F:cellulase activity"/>
    <property type="evidence" value="ECO:0007669"/>
    <property type="project" value="UniProtKB-EC"/>
</dbReference>
<dbReference type="InterPro" id="IPR036908">
    <property type="entry name" value="RlpA-like_sf"/>
</dbReference>
<organism evidence="13 14">
    <name type="scientific">Chloropicon primus</name>
    <dbReference type="NCBI Taxonomy" id="1764295"/>
    <lineage>
        <taxon>Eukaryota</taxon>
        <taxon>Viridiplantae</taxon>
        <taxon>Chlorophyta</taxon>
        <taxon>Chloropicophyceae</taxon>
        <taxon>Chloropicales</taxon>
        <taxon>Chloropicaceae</taxon>
        <taxon>Chloropicon</taxon>
    </lineage>
</organism>
<proteinExistence type="inferred from homology"/>
<feature type="chain" id="PRO_5022779409" description="cellulase" evidence="11">
    <location>
        <begin position="27"/>
        <end position="565"/>
    </location>
</feature>
<dbReference type="OrthoDB" id="10035502at2759"/>
<keyword evidence="8" id="KW-0326">Glycosidase</keyword>